<evidence type="ECO:0000313" key="2">
    <source>
        <dbReference type="Proteomes" id="UP000198534"/>
    </source>
</evidence>
<dbReference type="EMBL" id="FNNQ01000004">
    <property type="protein sequence ID" value="SDW57800.1"/>
    <property type="molecule type" value="Genomic_DNA"/>
</dbReference>
<organism evidence="1 2">
    <name type="scientific">Marininema mesophilum</name>
    <dbReference type="NCBI Taxonomy" id="1048340"/>
    <lineage>
        <taxon>Bacteria</taxon>
        <taxon>Bacillati</taxon>
        <taxon>Bacillota</taxon>
        <taxon>Bacilli</taxon>
        <taxon>Bacillales</taxon>
        <taxon>Thermoactinomycetaceae</taxon>
        <taxon>Marininema</taxon>
    </lineage>
</organism>
<dbReference type="GO" id="GO:0016787">
    <property type="term" value="F:hydrolase activity"/>
    <property type="evidence" value="ECO:0007669"/>
    <property type="project" value="UniProtKB-KW"/>
</dbReference>
<reference evidence="1 2" key="1">
    <citation type="submission" date="2016-10" db="EMBL/GenBank/DDBJ databases">
        <authorList>
            <person name="de Groot N.N."/>
        </authorList>
    </citation>
    <scope>NUCLEOTIDE SEQUENCE [LARGE SCALE GENOMIC DNA]</scope>
    <source>
        <strain evidence="1 2">DSM 45610</strain>
    </source>
</reference>
<dbReference type="Pfam" id="PF11308">
    <property type="entry name" value="Glyco_hydro_129"/>
    <property type="match status" value="1"/>
</dbReference>
<accession>A0A1H2UNZ7</accession>
<proteinExistence type="predicted"/>
<gene>
    <name evidence="1" type="ORF">SAMN05444487_104167</name>
</gene>
<protein>
    <submittedName>
        <fullName evidence="1">Glycosyl hydrolases related to GH101 family, GHL1-GHL3</fullName>
    </submittedName>
</protein>
<dbReference type="Proteomes" id="UP000198534">
    <property type="component" value="Unassembled WGS sequence"/>
</dbReference>
<sequence>MKARLKRMAYIAKEKQMVVGSEQGNDFASKDIAYAHGLETPVIAWGDPDMRKNKQSPYYVGGYWAEDGKIPDSNGKQVPIKNLYKRIYLDPTYSLPLYKLVYNDSMVTTHHWEWGSLKIKNEIKNRMQYEFLYNVPPLYNLNKQKWDEDKNKIITHVKEWSLFNRKAIKKPMTGFKILSKDRLVQSTEFGRNLRVVSNFSNKAFQYNNETIQAKSVVIYEGNTKKVYKP</sequence>
<dbReference type="STRING" id="1048340.SAMN05444487_104167"/>
<dbReference type="InterPro" id="IPR021459">
    <property type="entry name" value="GH101-related"/>
</dbReference>
<keyword evidence="2" id="KW-1185">Reference proteome</keyword>
<keyword evidence="1" id="KW-0378">Hydrolase</keyword>
<evidence type="ECO:0000313" key="1">
    <source>
        <dbReference type="EMBL" id="SDW57800.1"/>
    </source>
</evidence>
<dbReference type="OrthoDB" id="2496946at2"/>
<name>A0A1H2UNZ7_9BACL</name>
<dbReference type="AlphaFoldDB" id="A0A1H2UNZ7"/>